<dbReference type="Proteomes" id="UP001155604">
    <property type="component" value="Unassembled WGS sequence"/>
</dbReference>
<evidence type="ECO:0000313" key="1">
    <source>
        <dbReference type="EMBL" id="MCT7946130.1"/>
    </source>
</evidence>
<proteinExistence type="predicted"/>
<reference evidence="1" key="1">
    <citation type="journal article" date="2023" name="Int. J. Syst. Evol. Microbiol.">
        <title>&lt;i&gt;Shewanella septentrionalis&lt;/i&gt; sp. nov. and &lt;i&gt;Shewanella holmiensis&lt;/i&gt; sp. nov., isolated from Baltic Sea water and sediments.</title>
        <authorList>
            <person name="Martin-Rodriguez A.J."/>
            <person name="Thorell K."/>
            <person name="Joffre E."/>
            <person name="Jensie-Markopoulos S."/>
            <person name="Moore E.R.B."/>
            <person name="Sjoling A."/>
        </authorList>
    </citation>
    <scope>NUCLEOTIDE SEQUENCE</scope>
    <source>
        <strain evidence="1">SP1W3</strain>
    </source>
</reference>
<comment type="caution">
    <text evidence="1">The sequence shown here is derived from an EMBL/GenBank/DDBJ whole genome shotgun (WGS) entry which is preliminary data.</text>
</comment>
<sequence>MMWNWFIKMLGRDEQPKRKKVLVDIPFEQHRFSMDDFSRSRLKFDADDNLPQDGVKPISVKPMVPEQEVDAGNK</sequence>
<protein>
    <submittedName>
        <fullName evidence="1">Uncharacterized protein</fullName>
    </submittedName>
</protein>
<accession>A0A9X3AZD7</accession>
<organism evidence="1 2">
    <name type="scientific">Shewanella septentrionalis</name>
    <dbReference type="NCBI Taxonomy" id="2952223"/>
    <lineage>
        <taxon>Bacteria</taxon>
        <taxon>Pseudomonadati</taxon>
        <taxon>Pseudomonadota</taxon>
        <taxon>Gammaproteobacteria</taxon>
        <taxon>Alteromonadales</taxon>
        <taxon>Shewanellaceae</taxon>
        <taxon>Shewanella</taxon>
    </lineage>
</organism>
<gene>
    <name evidence="1" type="ORF">NE536_12280</name>
</gene>
<keyword evidence="2" id="KW-1185">Reference proteome</keyword>
<name>A0A9X3AZD7_9GAMM</name>
<dbReference type="EMBL" id="JAMTCC010000019">
    <property type="protein sequence ID" value="MCT7946130.1"/>
    <property type="molecule type" value="Genomic_DNA"/>
</dbReference>
<dbReference type="RefSeq" id="WP_106650967.1">
    <property type="nucleotide sequence ID" value="NZ_JAMTCC010000019.1"/>
</dbReference>
<evidence type="ECO:0000313" key="2">
    <source>
        <dbReference type="Proteomes" id="UP001155604"/>
    </source>
</evidence>
<dbReference type="AlphaFoldDB" id="A0A9X3AZD7"/>